<comment type="cofactor">
    <cofactor evidence="1">
        <name>Mg(2+)</name>
        <dbReference type="ChEBI" id="CHEBI:18420"/>
    </cofactor>
</comment>
<evidence type="ECO:0000256" key="1">
    <source>
        <dbReference type="ARBA" id="ARBA00001946"/>
    </source>
</evidence>
<dbReference type="InterPro" id="IPR036849">
    <property type="entry name" value="Enolase-like_C_sf"/>
</dbReference>
<evidence type="ECO:0000313" key="7">
    <source>
        <dbReference type="Proteomes" id="UP000002212"/>
    </source>
</evidence>
<accession>C1B2E2</accession>
<dbReference type="HOGENOM" id="CLU_030273_4_5_11"/>
<evidence type="ECO:0000256" key="2">
    <source>
        <dbReference type="ARBA" id="ARBA00008031"/>
    </source>
</evidence>
<dbReference type="SMART" id="SM00922">
    <property type="entry name" value="MR_MLE"/>
    <property type="match status" value="1"/>
</dbReference>
<dbReference type="InterPro" id="IPR029065">
    <property type="entry name" value="Enolase_C-like"/>
</dbReference>
<dbReference type="Proteomes" id="UP000002212">
    <property type="component" value="Chromosome"/>
</dbReference>
<evidence type="ECO:0000256" key="4">
    <source>
        <dbReference type="ARBA" id="ARBA00022842"/>
    </source>
</evidence>
<keyword evidence="4" id="KW-0460">Magnesium</keyword>
<dbReference type="KEGG" id="rop:ROP_23190"/>
<comment type="similarity">
    <text evidence="2">Belongs to the mandelate racemase/muconate lactonizing enzyme family.</text>
</comment>
<dbReference type="FunFam" id="3.30.390.10:FF:000009">
    <property type="entry name" value="Hydrophobic dipeptide epimerase"/>
    <property type="match status" value="1"/>
</dbReference>
<dbReference type="InterPro" id="IPR034622">
    <property type="entry name" value="4R-hPro_betaine_2-epimerase"/>
</dbReference>
<dbReference type="SFLD" id="SFLDF00556">
    <property type="entry name" value="4R-hydroxyproline_betaine_2-ep"/>
    <property type="match status" value="1"/>
</dbReference>
<dbReference type="RefSeq" id="WP_012689522.1">
    <property type="nucleotide sequence ID" value="NC_012522.1"/>
</dbReference>
<dbReference type="InterPro" id="IPR034593">
    <property type="entry name" value="DgoD-like"/>
</dbReference>
<dbReference type="GO" id="GO:0006579">
    <property type="term" value="P:amino-acid betaine catabolic process"/>
    <property type="evidence" value="ECO:0007669"/>
    <property type="project" value="InterPro"/>
</dbReference>
<dbReference type="SFLD" id="SFLDG00180">
    <property type="entry name" value="muconate_cycloisomerase"/>
    <property type="match status" value="1"/>
</dbReference>
<dbReference type="SUPFAM" id="SSF54826">
    <property type="entry name" value="Enolase N-terminal domain-like"/>
    <property type="match status" value="1"/>
</dbReference>
<dbReference type="SFLD" id="SFLDS00001">
    <property type="entry name" value="Enolase"/>
    <property type="match status" value="1"/>
</dbReference>
<dbReference type="PANTHER" id="PTHR48080">
    <property type="entry name" value="D-GALACTONATE DEHYDRATASE-RELATED"/>
    <property type="match status" value="1"/>
</dbReference>
<dbReference type="PATRIC" id="fig|632772.20.peg.2416"/>
<keyword evidence="3" id="KW-0479">Metal-binding</keyword>
<protein>
    <recommendedName>
        <fullName evidence="5">Mandelate racemase/muconate lactonizing enzyme C-terminal domain-containing protein</fullName>
    </recommendedName>
</protein>
<dbReference type="InterPro" id="IPR013342">
    <property type="entry name" value="Mandelate_racemase_C"/>
</dbReference>
<evidence type="ECO:0000256" key="3">
    <source>
        <dbReference type="ARBA" id="ARBA00022723"/>
    </source>
</evidence>
<sequence length="368" mass="39531">MRIAEVHVYQMDLPFAGNKVYTMSEGSYTAMDSTIVQIVSDTGISGWGETCPVGPTYAPEHALGARAALNQMSASLIGRTVTGPVELRRTLDRALNGHNYAKAAIDIAIHDLIGKAHGIRVCDMLGGATTDSVDSYYALSIGEPDDVAAIAAEKIAEGYPRLQLKVGGRPVEIDIETIRTVWEATGCTRLSLDANRGLYARDVLRIDRECADVPFVFEQPCNTMEEIVAIRGQLHHAVYLDENTEDLGDVLRAISLGVCDGFGLKVTRLGGLGTLATVRDLCEARSMPHTRDDSWGGDLIAAACAHVGATVQPRLLEGVWIAEPYMDIHYDSDNPVRVENGRIQVPTGPGLGVVPDEGVFGKPVASFA</sequence>
<dbReference type="GO" id="GO:0006518">
    <property type="term" value="P:peptide metabolic process"/>
    <property type="evidence" value="ECO:0007669"/>
    <property type="project" value="UniProtKB-ARBA"/>
</dbReference>
<evidence type="ECO:0000259" key="5">
    <source>
        <dbReference type="SMART" id="SM00922"/>
    </source>
</evidence>
<dbReference type="Gene3D" id="3.20.20.120">
    <property type="entry name" value="Enolase-like C-terminal domain"/>
    <property type="match status" value="1"/>
</dbReference>
<evidence type="ECO:0000313" key="6">
    <source>
        <dbReference type="EMBL" id="BAH50566.1"/>
    </source>
</evidence>
<dbReference type="EMBL" id="AP011115">
    <property type="protein sequence ID" value="BAH50566.1"/>
    <property type="molecule type" value="Genomic_DNA"/>
</dbReference>
<dbReference type="STRING" id="632772.ROP_23190"/>
<dbReference type="GO" id="GO:0000287">
    <property type="term" value="F:magnesium ion binding"/>
    <property type="evidence" value="ECO:0007669"/>
    <property type="project" value="UniProtKB-ARBA"/>
</dbReference>
<reference evidence="6 7" key="1">
    <citation type="submission" date="2009-03" db="EMBL/GenBank/DDBJ databases">
        <title>Comparison of the complete genome sequences of Rhodococcus erythropolis PR4 and Rhodococcus opacus B4.</title>
        <authorList>
            <person name="Takarada H."/>
            <person name="Sekine M."/>
            <person name="Hosoyama A."/>
            <person name="Yamada R."/>
            <person name="Fujisawa T."/>
            <person name="Omata S."/>
            <person name="Shimizu A."/>
            <person name="Tsukatani N."/>
            <person name="Tanikawa S."/>
            <person name="Fujita N."/>
            <person name="Harayama S."/>
        </authorList>
    </citation>
    <scope>NUCLEOTIDE SEQUENCE [LARGE SCALE GENOMIC DNA]</scope>
    <source>
        <strain evidence="6 7">B4</strain>
    </source>
</reference>
<dbReference type="Pfam" id="PF02746">
    <property type="entry name" value="MR_MLE_N"/>
    <property type="match status" value="1"/>
</dbReference>
<feature type="domain" description="Mandelate racemase/muconate lactonizing enzyme C-terminal" evidence="5">
    <location>
        <begin position="144"/>
        <end position="237"/>
    </location>
</feature>
<name>C1B2E2_RHOOB</name>
<proteinExistence type="inferred from homology"/>
<dbReference type="AlphaFoldDB" id="C1B2E2"/>
<dbReference type="Pfam" id="PF13378">
    <property type="entry name" value="MR_MLE_C"/>
    <property type="match status" value="1"/>
</dbReference>
<dbReference type="InterPro" id="IPR029017">
    <property type="entry name" value="Enolase-like_N"/>
</dbReference>
<organism evidence="6 7">
    <name type="scientific">Rhodococcus opacus (strain B4)</name>
    <dbReference type="NCBI Taxonomy" id="632772"/>
    <lineage>
        <taxon>Bacteria</taxon>
        <taxon>Bacillati</taxon>
        <taxon>Actinomycetota</taxon>
        <taxon>Actinomycetes</taxon>
        <taxon>Mycobacteriales</taxon>
        <taxon>Nocardiaceae</taxon>
        <taxon>Rhodococcus</taxon>
    </lineage>
</organism>
<dbReference type="Gene3D" id="3.30.390.10">
    <property type="entry name" value="Enolase-like, N-terminal domain"/>
    <property type="match status" value="1"/>
</dbReference>
<dbReference type="InterPro" id="IPR013341">
    <property type="entry name" value="Mandelate_racemase_N_dom"/>
</dbReference>
<gene>
    <name evidence="6" type="ordered locus">ROP_23190</name>
</gene>
<dbReference type="GO" id="GO:0016855">
    <property type="term" value="F:racemase and epimerase activity, acting on amino acids and derivatives"/>
    <property type="evidence" value="ECO:0007669"/>
    <property type="project" value="InterPro"/>
</dbReference>
<dbReference type="SUPFAM" id="SSF51604">
    <property type="entry name" value="Enolase C-terminal domain-like"/>
    <property type="match status" value="1"/>
</dbReference>